<sequence length="93" mass="10736">MTGRNERDNEIYFVSGPRLMRAFVVRQMIEKPPKYFSFFWWPSGKCSRSVEGENLRLLSSPTSNLANSHRLSPNGDHAICNTALDTCRNFSYM</sequence>
<proteinExistence type="predicted"/>
<evidence type="ECO:0000313" key="1">
    <source>
        <dbReference type="EMBL" id="KAF2462647.1"/>
    </source>
</evidence>
<keyword evidence="2" id="KW-1185">Reference proteome</keyword>
<dbReference type="Proteomes" id="UP000799755">
    <property type="component" value="Unassembled WGS sequence"/>
</dbReference>
<accession>A0ACB6Q776</accession>
<comment type="caution">
    <text evidence="1">The sequence shown here is derived from an EMBL/GenBank/DDBJ whole genome shotgun (WGS) entry which is preliminary data.</text>
</comment>
<protein>
    <submittedName>
        <fullName evidence="1">Uncharacterized protein</fullName>
    </submittedName>
</protein>
<organism evidence="1 2">
    <name type="scientific">Lindgomyces ingoldianus</name>
    <dbReference type="NCBI Taxonomy" id="673940"/>
    <lineage>
        <taxon>Eukaryota</taxon>
        <taxon>Fungi</taxon>
        <taxon>Dikarya</taxon>
        <taxon>Ascomycota</taxon>
        <taxon>Pezizomycotina</taxon>
        <taxon>Dothideomycetes</taxon>
        <taxon>Pleosporomycetidae</taxon>
        <taxon>Pleosporales</taxon>
        <taxon>Lindgomycetaceae</taxon>
        <taxon>Lindgomyces</taxon>
    </lineage>
</organism>
<gene>
    <name evidence="1" type="ORF">BDR25DRAFT_363754</name>
</gene>
<reference evidence="1" key="1">
    <citation type="journal article" date="2020" name="Stud. Mycol.">
        <title>101 Dothideomycetes genomes: a test case for predicting lifestyles and emergence of pathogens.</title>
        <authorList>
            <person name="Haridas S."/>
            <person name="Albert R."/>
            <person name="Binder M."/>
            <person name="Bloem J."/>
            <person name="Labutti K."/>
            <person name="Salamov A."/>
            <person name="Andreopoulos B."/>
            <person name="Baker S."/>
            <person name="Barry K."/>
            <person name="Bills G."/>
            <person name="Bluhm B."/>
            <person name="Cannon C."/>
            <person name="Castanera R."/>
            <person name="Culley D."/>
            <person name="Daum C."/>
            <person name="Ezra D."/>
            <person name="Gonzalez J."/>
            <person name="Henrissat B."/>
            <person name="Kuo A."/>
            <person name="Liang C."/>
            <person name="Lipzen A."/>
            <person name="Lutzoni F."/>
            <person name="Magnuson J."/>
            <person name="Mondo S."/>
            <person name="Nolan M."/>
            <person name="Ohm R."/>
            <person name="Pangilinan J."/>
            <person name="Park H.-J."/>
            <person name="Ramirez L."/>
            <person name="Alfaro M."/>
            <person name="Sun H."/>
            <person name="Tritt A."/>
            <person name="Yoshinaga Y."/>
            <person name="Zwiers L.-H."/>
            <person name="Turgeon B."/>
            <person name="Goodwin S."/>
            <person name="Spatafora J."/>
            <person name="Crous P."/>
            <person name="Grigoriev I."/>
        </authorList>
    </citation>
    <scope>NUCLEOTIDE SEQUENCE</scope>
    <source>
        <strain evidence="1">ATCC 200398</strain>
    </source>
</reference>
<name>A0ACB6Q776_9PLEO</name>
<dbReference type="EMBL" id="MU003569">
    <property type="protein sequence ID" value="KAF2462647.1"/>
    <property type="molecule type" value="Genomic_DNA"/>
</dbReference>
<evidence type="ECO:0000313" key="2">
    <source>
        <dbReference type="Proteomes" id="UP000799755"/>
    </source>
</evidence>